<reference evidence="2 3" key="1">
    <citation type="submission" date="2014-02" db="EMBL/GenBank/DDBJ databases">
        <title>Kosmotoga genome sequencing.</title>
        <authorList>
            <person name="Pollo S.M."/>
            <person name="Charchuk R."/>
            <person name="Nesbo C.L."/>
        </authorList>
    </citation>
    <scope>NUCLEOTIDE SEQUENCE [LARGE SCALE GENOMIC DNA]</scope>
    <source>
        <strain evidence="2 3">S304</strain>
    </source>
</reference>
<proteinExistence type="predicted"/>
<dbReference type="InterPro" id="IPR050135">
    <property type="entry name" value="dGTPase-like"/>
</dbReference>
<dbReference type="CDD" id="cd00077">
    <property type="entry name" value="HDc"/>
    <property type="match status" value="1"/>
</dbReference>
<keyword evidence="2" id="KW-0378">Hydrolase</keyword>
<dbReference type="Gene3D" id="1.10.3210.10">
    <property type="entry name" value="Hypothetical protein af1432"/>
    <property type="match status" value="1"/>
</dbReference>
<feature type="domain" description="HD" evidence="1">
    <location>
        <begin position="52"/>
        <end position="166"/>
    </location>
</feature>
<protein>
    <submittedName>
        <fullName evidence="2">Metal-dependent phosphohydrolase</fullName>
    </submittedName>
</protein>
<dbReference type="InterPro" id="IPR003607">
    <property type="entry name" value="HD/PDEase_dom"/>
</dbReference>
<comment type="caution">
    <text evidence="2">The sequence shown here is derived from an EMBL/GenBank/DDBJ whole genome shotgun (WGS) entry which is preliminary data.</text>
</comment>
<organism evidence="2 3">
    <name type="scientific">Kosmotoga arenicorallina S304</name>
    <dbReference type="NCBI Taxonomy" id="1453497"/>
    <lineage>
        <taxon>Bacteria</taxon>
        <taxon>Thermotogati</taxon>
        <taxon>Thermotogota</taxon>
        <taxon>Thermotogae</taxon>
        <taxon>Kosmotogales</taxon>
        <taxon>Kosmotogaceae</taxon>
        <taxon>Kosmotoga</taxon>
    </lineage>
</organism>
<accession>A0A176K020</accession>
<dbReference type="PANTHER" id="PTHR11373">
    <property type="entry name" value="DEOXYNUCLEOSIDE TRIPHOSPHATE TRIPHOSPHOHYDROLASE"/>
    <property type="match status" value="1"/>
</dbReference>
<evidence type="ECO:0000259" key="1">
    <source>
        <dbReference type="PROSITE" id="PS51831"/>
    </source>
</evidence>
<name>A0A176K020_9BACT</name>
<dbReference type="PANTHER" id="PTHR11373:SF4">
    <property type="entry name" value="DEOXYNUCLEOSIDE TRIPHOSPHATE TRIPHOSPHOHYDROLASE SAMHD1"/>
    <property type="match status" value="1"/>
</dbReference>
<dbReference type="EMBL" id="JFHK01000017">
    <property type="protein sequence ID" value="OAA29762.1"/>
    <property type="molecule type" value="Genomic_DNA"/>
</dbReference>
<dbReference type="PROSITE" id="PS51831">
    <property type="entry name" value="HD"/>
    <property type="match status" value="1"/>
</dbReference>
<dbReference type="GO" id="GO:0008832">
    <property type="term" value="F:dGTPase activity"/>
    <property type="evidence" value="ECO:0007669"/>
    <property type="project" value="TreeGrafter"/>
</dbReference>
<dbReference type="SUPFAM" id="SSF109604">
    <property type="entry name" value="HD-domain/PDEase-like"/>
    <property type="match status" value="1"/>
</dbReference>
<dbReference type="STRING" id="1453497.AT15_01635"/>
<gene>
    <name evidence="2" type="ORF">AT15_01635</name>
</gene>
<dbReference type="Pfam" id="PF01966">
    <property type="entry name" value="HD"/>
    <property type="match status" value="1"/>
</dbReference>
<dbReference type="Proteomes" id="UP000077339">
    <property type="component" value="Unassembled WGS sequence"/>
</dbReference>
<dbReference type="AlphaFoldDB" id="A0A176K020"/>
<dbReference type="SMART" id="SM00471">
    <property type="entry name" value="HDc"/>
    <property type="match status" value="1"/>
</dbReference>
<evidence type="ECO:0000313" key="3">
    <source>
        <dbReference type="Proteomes" id="UP000077339"/>
    </source>
</evidence>
<dbReference type="PATRIC" id="fig|1453497.3.peg.329"/>
<keyword evidence="3" id="KW-1185">Reference proteome</keyword>
<dbReference type="InterPro" id="IPR006674">
    <property type="entry name" value="HD_domain"/>
</dbReference>
<dbReference type="OrthoDB" id="9803619at2"/>
<dbReference type="GO" id="GO:0006203">
    <property type="term" value="P:dGTP catabolic process"/>
    <property type="evidence" value="ECO:0007669"/>
    <property type="project" value="TreeGrafter"/>
</dbReference>
<dbReference type="RefSeq" id="WP_068348032.1">
    <property type="nucleotide sequence ID" value="NZ_JFHK01000017.1"/>
</dbReference>
<evidence type="ECO:0000313" key="2">
    <source>
        <dbReference type="EMBL" id="OAA29762.1"/>
    </source>
</evidence>
<sequence>MYFKVSRDPIYTEIYLYPLEILFMDTKPVQRLRFLSQLAGAETVYPGASHTRLSHSMGTMHIAGMYARHLFPDNLEKERILRLAGLLHDIGHGPYSHQFDDAVFSKAGFEHGHDTYRKRILLEYYPDILQKHYENIKDEKLKAAINTELEAIIGEKVEFSEAVEELLERINEVFEGELEGSLDFNIIQGPLGADRLDFVLRDSYFAGTRYFGTGSPERIIRGAMVIDKNKLAYSLKVIDDIYTTLFSRFMMYKNVYFHKTARAADLMIQDILRFSYNPLNLPERLEKIVDFLQLTDNMLLDEVELRFNELIKKLAAKMKDNERKVKNHLLSRELDSELAPNEKELLQAYINVERFRERNLWKLIMEISFSTTGVDPSVVSGSVAQDALSKMKLKLEEAREKAENADKKILLELLTDFDDLFRIDTPYKLSLAHPDEFLSSNVYLFDDKLGDILNFEQFEKRYPAYHLISNNLIQIVRIYCVKDIRWLLRKYEIVPEVSRIDITTRW</sequence>